<dbReference type="PANTHER" id="PTHR22991">
    <property type="entry name" value="PROTEIN CBG13490"/>
    <property type="match status" value="1"/>
</dbReference>
<gene>
    <name evidence="1" type="primary">WBGene00277927</name>
</gene>
<dbReference type="Gene3D" id="3.10.100.10">
    <property type="entry name" value="Mannose-Binding Protein A, subunit A"/>
    <property type="match status" value="2"/>
</dbReference>
<dbReference type="PANTHER" id="PTHR22991:SF40">
    <property type="entry name" value="PROTEIN CBG13490"/>
    <property type="match status" value="1"/>
</dbReference>
<name>A0A2A6CE83_PRIPA</name>
<dbReference type="InterPro" id="IPR001304">
    <property type="entry name" value="C-type_lectin-like"/>
</dbReference>
<dbReference type="Proteomes" id="UP000005239">
    <property type="component" value="Unassembled WGS sequence"/>
</dbReference>
<dbReference type="InterPro" id="IPR050976">
    <property type="entry name" value="Snaclec"/>
</dbReference>
<dbReference type="OrthoDB" id="441660at2759"/>
<keyword evidence="2" id="KW-1185">Reference proteome</keyword>
<dbReference type="InterPro" id="IPR016187">
    <property type="entry name" value="CTDL_fold"/>
</dbReference>
<sequence>MLRLLSVLAAVLSLAVASKCPPFYDLKDGGKCIRALNLWVKGSLDTLLPQMNDQCGKDKATLPIIKSAQDQKMFNDIVASYPDIKDKSVFLVLGMVCNPSTHRLEWADHSAINYIQPPGNVNLNFDCVADAKHVVSRTWFNDWFVVDDDATLYTYTFLCEASPSDEDIDECGDYDVMSASKDWDKPCIKIFTDALSWRDAEAKCERDGGSLSTINSDEENSYIRRSANGLGVVGGVHIGAHESPVGSGKWSWIDGNGPIDKSVYSNFVNPFPISGRWSCGGMYTDSTAAPWIDVDCDSAKLPFVCRKQRK</sequence>
<dbReference type="SUPFAM" id="SSF56436">
    <property type="entry name" value="C-type lectin-like"/>
    <property type="match status" value="2"/>
</dbReference>
<dbReference type="AlphaFoldDB" id="A0A2A6CE83"/>
<dbReference type="InterPro" id="IPR016186">
    <property type="entry name" value="C-type_lectin-like/link_sf"/>
</dbReference>
<dbReference type="CDD" id="cd00037">
    <property type="entry name" value="CLECT"/>
    <property type="match status" value="1"/>
</dbReference>
<dbReference type="Pfam" id="PF00059">
    <property type="entry name" value="Lectin_C"/>
    <property type="match status" value="1"/>
</dbReference>
<accession>A0A8R1UT10</accession>
<accession>A0A2A6CE83</accession>
<dbReference type="SMART" id="SM00034">
    <property type="entry name" value="CLECT"/>
    <property type="match status" value="2"/>
</dbReference>
<dbReference type="EnsemblMetazoa" id="PPA39558.1">
    <property type="protein sequence ID" value="PPA39558.1"/>
    <property type="gene ID" value="WBGene00277927"/>
</dbReference>
<organism evidence="1 2">
    <name type="scientific">Pristionchus pacificus</name>
    <name type="common">Parasitic nematode worm</name>
    <dbReference type="NCBI Taxonomy" id="54126"/>
    <lineage>
        <taxon>Eukaryota</taxon>
        <taxon>Metazoa</taxon>
        <taxon>Ecdysozoa</taxon>
        <taxon>Nematoda</taxon>
        <taxon>Chromadorea</taxon>
        <taxon>Rhabditida</taxon>
        <taxon>Rhabditina</taxon>
        <taxon>Diplogasteromorpha</taxon>
        <taxon>Diplogasteroidea</taxon>
        <taxon>Neodiplogasteridae</taxon>
        <taxon>Pristionchus</taxon>
    </lineage>
</organism>
<dbReference type="PROSITE" id="PS00615">
    <property type="entry name" value="C_TYPE_LECTIN_1"/>
    <property type="match status" value="1"/>
</dbReference>
<evidence type="ECO:0000313" key="1">
    <source>
        <dbReference type="EnsemblMetazoa" id="PPA39558.1"/>
    </source>
</evidence>
<dbReference type="InterPro" id="IPR018378">
    <property type="entry name" value="C-type_lectin_CS"/>
</dbReference>
<dbReference type="PROSITE" id="PS50041">
    <property type="entry name" value="C_TYPE_LECTIN_2"/>
    <property type="match status" value="1"/>
</dbReference>
<evidence type="ECO:0000313" key="2">
    <source>
        <dbReference type="Proteomes" id="UP000005239"/>
    </source>
</evidence>
<reference evidence="1" key="2">
    <citation type="submission" date="2022-06" db="UniProtKB">
        <authorList>
            <consortium name="EnsemblMetazoa"/>
        </authorList>
    </citation>
    <scope>IDENTIFICATION</scope>
    <source>
        <strain evidence="1">PS312</strain>
    </source>
</reference>
<reference evidence="2" key="1">
    <citation type="journal article" date="2008" name="Nat. Genet.">
        <title>The Pristionchus pacificus genome provides a unique perspective on nematode lifestyle and parasitism.</title>
        <authorList>
            <person name="Dieterich C."/>
            <person name="Clifton S.W."/>
            <person name="Schuster L.N."/>
            <person name="Chinwalla A."/>
            <person name="Delehaunty K."/>
            <person name="Dinkelacker I."/>
            <person name="Fulton L."/>
            <person name="Fulton R."/>
            <person name="Godfrey J."/>
            <person name="Minx P."/>
            <person name="Mitreva M."/>
            <person name="Roeseler W."/>
            <person name="Tian H."/>
            <person name="Witte H."/>
            <person name="Yang S.P."/>
            <person name="Wilson R.K."/>
            <person name="Sommer R.J."/>
        </authorList>
    </citation>
    <scope>NUCLEOTIDE SEQUENCE [LARGE SCALE GENOMIC DNA]</scope>
    <source>
        <strain evidence="2">PS312</strain>
    </source>
</reference>
<proteinExistence type="predicted"/>
<protein>
    <submittedName>
        <fullName evidence="1">C-type lectin</fullName>
    </submittedName>
</protein>